<comment type="similarity">
    <text evidence="1">Belongs to the IucA/IucC family.</text>
</comment>
<sequence length="636" mass="70994">MIDPSKLAEQAAVQEAIDRSGAWSKTQAIERLLNTYLRESGLFDPRLTPDGPQGKGLGPGAPALKSPQGMPMHIPLPKTGKGLFGTIIRWSPSGRHHFGPCFWLREDPGGGAVPLEGWRGLACALLEELALGQPDLSSRREGVRSLLARLENSIEKTAAYARRRSVCRSWLERQGAPRFQEAEQSLVSGHPFHPTPKSSEGFSAEDLARYAPEMGAAFPLHYFAIAPERAAESFLEGTEQEGLFPAEVVAAAEARLGPRRKDHRLLPCHPWQAGYLKRWRGVQAMLDRRELVDLGPLGGVVHPTSSVRTVWDPHHRYLFKLPLNVRITNFIRVNPPEHVARAFDAARILAGLRHRIPFSDFAILLEVGYRTVVPPDDPADPAERFAESFAVLFRENPVTLPADEEPPVVVAALLEPPFDAEPPPLLQVIRRAAAARGRSADLSFLREWLQRYLDISLIPLLWLFLEEGVSFEGHVQNSLVRLNRGWPDRFYLRDLEGVSLSRERAAEKGFFRGRIDEESPALYADEEAWNRFKYYLFVNHLGHLIDILADYGGCDERLLWRVVAEALEGSSLRSTHPIYFRDLFGSRTLLAKANLVSCFLGRGERPLYVSIPNALAQGDEAPSESATREIRNAAGD</sequence>
<evidence type="ECO:0000256" key="1">
    <source>
        <dbReference type="ARBA" id="ARBA00007832"/>
    </source>
</evidence>
<reference evidence="5 6" key="1">
    <citation type="journal article" date="2020" name="Nature">
        <title>Bacterial chemolithoautotrophy via manganese oxidation.</title>
        <authorList>
            <person name="Yu H."/>
            <person name="Leadbetter J.R."/>
        </authorList>
    </citation>
    <scope>NUCLEOTIDE SEQUENCE [LARGE SCALE GENOMIC DNA]</scope>
    <source>
        <strain evidence="5 6">Mn-1</strain>
    </source>
</reference>
<dbReference type="RefSeq" id="WP_168063516.1">
    <property type="nucleotide sequence ID" value="NZ_VTOW01000008.1"/>
</dbReference>
<proteinExistence type="inferred from homology"/>
<protein>
    <submittedName>
        <fullName evidence="5">IucA/IucC family siderophore biosynthesis protein</fullName>
    </submittedName>
</protein>
<dbReference type="Gene3D" id="6.10.250.3370">
    <property type="match status" value="1"/>
</dbReference>
<dbReference type="GO" id="GO:0019290">
    <property type="term" value="P:siderophore biosynthetic process"/>
    <property type="evidence" value="ECO:0007669"/>
    <property type="project" value="InterPro"/>
</dbReference>
<accession>A0A7X6ID57</accession>
<evidence type="ECO:0000259" key="4">
    <source>
        <dbReference type="Pfam" id="PF06276"/>
    </source>
</evidence>
<dbReference type="InterPro" id="IPR037455">
    <property type="entry name" value="LucA/IucC-like"/>
</dbReference>
<gene>
    <name evidence="5" type="ORF">MNODULE_22605</name>
</gene>
<dbReference type="InterPro" id="IPR007310">
    <property type="entry name" value="Aerobactin_biosyn_IucA/IucC_N"/>
</dbReference>
<feature type="domain" description="Aerobactin siderophore biosynthesis IucA/IucC N-terminal" evidence="3">
    <location>
        <begin position="179"/>
        <end position="414"/>
    </location>
</feature>
<evidence type="ECO:0000313" key="6">
    <source>
        <dbReference type="Proteomes" id="UP000534783"/>
    </source>
</evidence>
<comment type="caution">
    <text evidence="5">The sequence shown here is derived from an EMBL/GenBank/DDBJ whole genome shotgun (WGS) entry which is preliminary data.</text>
</comment>
<name>A0A7X6ID57_9BACT</name>
<dbReference type="AlphaFoldDB" id="A0A7X6ID57"/>
<dbReference type="Pfam" id="PF04183">
    <property type="entry name" value="IucA_IucC"/>
    <property type="match status" value="1"/>
</dbReference>
<feature type="region of interest" description="Disordered" evidence="2">
    <location>
        <begin position="43"/>
        <end position="63"/>
    </location>
</feature>
<evidence type="ECO:0000313" key="5">
    <source>
        <dbReference type="EMBL" id="NKE73556.1"/>
    </source>
</evidence>
<dbReference type="Pfam" id="PF06276">
    <property type="entry name" value="FhuF"/>
    <property type="match status" value="1"/>
</dbReference>
<dbReference type="Gene3D" id="1.10.510.40">
    <property type="match status" value="1"/>
</dbReference>
<dbReference type="Proteomes" id="UP000534783">
    <property type="component" value="Unassembled WGS sequence"/>
</dbReference>
<keyword evidence="6" id="KW-1185">Reference proteome</keyword>
<evidence type="ECO:0000259" key="3">
    <source>
        <dbReference type="Pfam" id="PF04183"/>
    </source>
</evidence>
<evidence type="ECO:0000256" key="2">
    <source>
        <dbReference type="SAM" id="MobiDB-lite"/>
    </source>
</evidence>
<organism evidence="5 6">
    <name type="scientific">Candidatus Manganitrophus noduliformans</name>
    <dbReference type="NCBI Taxonomy" id="2606439"/>
    <lineage>
        <taxon>Bacteria</taxon>
        <taxon>Pseudomonadati</taxon>
        <taxon>Nitrospirota</taxon>
        <taxon>Nitrospiria</taxon>
        <taxon>Candidatus Troglogloeales</taxon>
        <taxon>Candidatus Manganitrophaceae</taxon>
        <taxon>Candidatus Manganitrophus</taxon>
    </lineage>
</organism>
<dbReference type="GO" id="GO:0016881">
    <property type="term" value="F:acid-amino acid ligase activity"/>
    <property type="evidence" value="ECO:0007669"/>
    <property type="project" value="UniProtKB-ARBA"/>
</dbReference>
<dbReference type="PANTHER" id="PTHR34384">
    <property type="entry name" value="L-2,3-DIAMINOPROPANOATE--CITRATE LIGASE"/>
    <property type="match status" value="1"/>
</dbReference>
<feature type="domain" description="Aerobactin siderophore biosynthesis IucA/IucC-like C-terminal" evidence="4">
    <location>
        <begin position="447"/>
        <end position="600"/>
    </location>
</feature>
<dbReference type="InterPro" id="IPR022770">
    <property type="entry name" value="IucA/IucC-like_C"/>
</dbReference>
<dbReference type="EMBL" id="VTOW01000008">
    <property type="protein sequence ID" value="NKE73556.1"/>
    <property type="molecule type" value="Genomic_DNA"/>
</dbReference>
<dbReference type="PANTHER" id="PTHR34384:SF5">
    <property type="entry name" value="L-2,3-DIAMINOPROPANOATE--CITRATE LIGASE"/>
    <property type="match status" value="1"/>
</dbReference>